<dbReference type="Proteomes" id="UP000324222">
    <property type="component" value="Unassembled WGS sequence"/>
</dbReference>
<dbReference type="EMBL" id="VSRR010085947">
    <property type="protein sequence ID" value="MPC90896.1"/>
    <property type="molecule type" value="Genomic_DNA"/>
</dbReference>
<protein>
    <submittedName>
        <fullName evidence="1">Uncharacterized protein</fullName>
    </submittedName>
</protein>
<keyword evidence="2" id="KW-1185">Reference proteome</keyword>
<proteinExistence type="predicted"/>
<name>A0A5B7JA48_PORTR</name>
<sequence length="155" mass="16354">MMAFDLPHLAKSFAEARLEARQSTASDVPEAARRGVVRAEPLSMGLFDPVATDRVFSSVPTIIQATALGPLTVNALCPLLTSSDTGTASGQLAPPALSKEEGATSVPVGVQKGALNYFFPREEAAHPAPWDCGQRYVHLHQALLLPAASLPQPAR</sequence>
<comment type="caution">
    <text evidence="1">The sequence shown here is derived from an EMBL/GenBank/DDBJ whole genome shotgun (WGS) entry which is preliminary data.</text>
</comment>
<reference evidence="1 2" key="1">
    <citation type="submission" date="2019-05" db="EMBL/GenBank/DDBJ databases">
        <title>Another draft genome of Portunus trituberculatus and its Hox gene families provides insights of decapod evolution.</title>
        <authorList>
            <person name="Jeong J.-H."/>
            <person name="Song I."/>
            <person name="Kim S."/>
            <person name="Choi T."/>
            <person name="Kim D."/>
            <person name="Ryu S."/>
            <person name="Kim W."/>
        </authorList>
    </citation>
    <scope>NUCLEOTIDE SEQUENCE [LARGE SCALE GENOMIC DNA]</scope>
    <source>
        <tissue evidence="1">Muscle</tissue>
    </source>
</reference>
<organism evidence="1 2">
    <name type="scientific">Portunus trituberculatus</name>
    <name type="common">Swimming crab</name>
    <name type="synonym">Neptunus trituberculatus</name>
    <dbReference type="NCBI Taxonomy" id="210409"/>
    <lineage>
        <taxon>Eukaryota</taxon>
        <taxon>Metazoa</taxon>
        <taxon>Ecdysozoa</taxon>
        <taxon>Arthropoda</taxon>
        <taxon>Crustacea</taxon>
        <taxon>Multicrustacea</taxon>
        <taxon>Malacostraca</taxon>
        <taxon>Eumalacostraca</taxon>
        <taxon>Eucarida</taxon>
        <taxon>Decapoda</taxon>
        <taxon>Pleocyemata</taxon>
        <taxon>Brachyura</taxon>
        <taxon>Eubrachyura</taxon>
        <taxon>Portunoidea</taxon>
        <taxon>Portunidae</taxon>
        <taxon>Portuninae</taxon>
        <taxon>Portunus</taxon>
    </lineage>
</organism>
<dbReference type="AlphaFoldDB" id="A0A5B7JA48"/>
<evidence type="ECO:0000313" key="1">
    <source>
        <dbReference type="EMBL" id="MPC90896.1"/>
    </source>
</evidence>
<evidence type="ECO:0000313" key="2">
    <source>
        <dbReference type="Proteomes" id="UP000324222"/>
    </source>
</evidence>
<gene>
    <name evidence="1" type="ORF">E2C01_085900</name>
</gene>
<accession>A0A5B7JA48</accession>